<evidence type="ECO:0000256" key="1">
    <source>
        <dbReference type="ARBA" id="ARBA00000085"/>
    </source>
</evidence>
<feature type="modified residue" description="4-aspartylphosphate" evidence="7">
    <location>
        <position position="68"/>
    </location>
</feature>
<dbReference type="SMART" id="SM00387">
    <property type="entry name" value="HATPase_c"/>
    <property type="match status" value="1"/>
</dbReference>
<evidence type="ECO:0000256" key="7">
    <source>
        <dbReference type="PROSITE-ProRule" id="PRU00169"/>
    </source>
</evidence>
<reference evidence="10" key="1">
    <citation type="submission" date="2021-03" db="EMBL/GenBank/DDBJ databases">
        <title>Complete Genome of Pseudoalteromonas xiamenensis STKMTI.2, a new potential marine bacterium producing anti-Vibrio compounds.</title>
        <authorList>
            <person name="Handayani D.P."/>
            <person name="Isnansetyo A."/>
            <person name="Istiqomah I."/>
            <person name="Jumina J."/>
        </authorList>
    </citation>
    <scope>NUCLEOTIDE SEQUENCE</scope>
    <source>
        <strain evidence="10">STKMTI.2</strain>
    </source>
</reference>
<dbReference type="GO" id="GO:0005886">
    <property type="term" value="C:plasma membrane"/>
    <property type="evidence" value="ECO:0007669"/>
    <property type="project" value="TreeGrafter"/>
</dbReference>
<dbReference type="CDD" id="cd16922">
    <property type="entry name" value="HATPase_EvgS-ArcB-TorS-like"/>
    <property type="match status" value="1"/>
</dbReference>
<dbReference type="InterPro" id="IPR011006">
    <property type="entry name" value="CheY-like_superfamily"/>
</dbReference>
<gene>
    <name evidence="10" type="ORF">J5O05_16640</name>
</gene>
<dbReference type="SUPFAM" id="SSF52172">
    <property type="entry name" value="CheY-like"/>
    <property type="match status" value="3"/>
</dbReference>
<organism evidence="10 11">
    <name type="scientific">Pseudoalteromonas xiamenensis</name>
    <dbReference type="NCBI Taxonomy" id="882626"/>
    <lineage>
        <taxon>Bacteria</taxon>
        <taxon>Pseudomonadati</taxon>
        <taxon>Pseudomonadota</taxon>
        <taxon>Gammaproteobacteria</taxon>
        <taxon>Alteromonadales</taxon>
        <taxon>Pseudoalteromonadaceae</taxon>
        <taxon>Pseudoalteromonas</taxon>
    </lineage>
</organism>
<feature type="modified residue" description="4-aspartylphosphate" evidence="7">
    <location>
        <position position="455"/>
    </location>
</feature>
<keyword evidence="5" id="KW-0418">Kinase</keyword>
<comment type="catalytic activity">
    <reaction evidence="1">
        <text>ATP + protein L-histidine = ADP + protein N-phospho-L-histidine.</text>
        <dbReference type="EC" id="2.7.13.3"/>
    </reaction>
</comment>
<proteinExistence type="predicted"/>
<dbReference type="SUPFAM" id="SSF47384">
    <property type="entry name" value="Homodimeric domain of signal transducing histidine kinase"/>
    <property type="match status" value="1"/>
</dbReference>
<dbReference type="InterPro" id="IPR003594">
    <property type="entry name" value="HATPase_dom"/>
</dbReference>
<feature type="domain" description="Response regulatory" evidence="9">
    <location>
        <begin position="404"/>
        <end position="520"/>
    </location>
</feature>
<evidence type="ECO:0000256" key="4">
    <source>
        <dbReference type="ARBA" id="ARBA00022679"/>
    </source>
</evidence>
<dbReference type="FunFam" id="1.10.287.130:FF:000001">
    <property type="entry name" value="Two-component sensor histidine kinase"/>
    <property type="match status" value="1"/>
</dbReference>
<dbReference type="Gene3D" id="1.10.287.130">
    <property type="match status" value="1"/>
</dbReference>
<sequence>MNREHLSQSLNAKHVKILLVEDDEDDFVLTQDRLSDIADFHFDISWHRRLDGAIAALIDESFDLCLLDFRLGHESGLSLLKIAKENHVETPIIMLTGQADSALDEAAMQAGAEDFVVKSELGNARFIRAIRYALARKELKKERVERLKAEAENRAKDQFLAHLSHELRTPLTSILGYTQLLMRQNDQQEIRSELGIIYNNGEHLLKLLDDVLDLSKLQSSTIRLDNKPTNLHALIHNLSDLFQLNAQSKGVQFTIVNRSLEDYWILCDQTRLKQILINLLYNAIKFTFSGEVCLDVTQKDGQLICLVRDTGIGIPEDDLARIFEPFSQVQNVTSKAHEGAGLGLAISANLVELMGGTLKVESKLGEGSCFSFTLPSVVCENTNLDLGHSFDPNLLNWQAKHYTKILVVEDNLDIQQLIKRHVEDWGFSVDVASNGVEAIHKLEQGVSNYAMLLLDLHLPQMDGRQVLASLYSKNLSIPVIAVTAAAQASTLKELSALGCLDVINKPIEPMLLKAAIVKVIERIDELKKSDVLERETIKRVLVVEDDEDSRKLLERLLNAMGLTVQGVGSAKHCKETLSLNSWDLVLMDIGLPDENGLDLATQLRLQYPNMRIAITSGYEPDKAELEKLGIEHVLLKPVSLDMLKSCLA</sequence>
<dbReference type="GO" id="GO:0000155">
    <property type="term" value="F:phosphorelay sensor kinase activity"/>
    <property type="evidence" value="ECO:0007669"/>
    <property type="project" value="InterPro"/>
</dbReference>
<dbReference type="InterPro" id="IPR005467">
    <property type="entry name" value="His_kinase_dom"/>
</dbReference>
<keyword evidence="4" id="KW-0808">Transferase</keyword>
<dbReference type="InterPro" id="IPR003661">
    <property type="entry name" value="HisK_dim/P_dom"/>
</dbReference>
<feature type="domain" description="Response regulatory" evidence="9">
    <location>
        <begin position="16"/>
        <end position="133"/>
    </location>
</feature>
<dbReference type="CDD" id="cd00082">
    <property type="entry name" value="HisKA"/>
    <property type="match status" value="1"/>
</dbReference>
<dbReference type="PROSITE" id="PS50110">
    <property type="entry name" value="RESPONSE_REGULATORY"/>
    <property type="match status" value="3"/>
</dbReference>
<name>A0A975DGF5_9GAMM</name>
<accession>A0A975DGF5</accession>
<dbReference type="PANTHER" id="PTHR43047">
    <property type="entry name" value="TWO-COMPONENT HISTIDINE PROTEIN KINASE"/>
    <property type="match status" value="1"/>
</dbReference>
<evidence type="ECO:0000256" key="6">
    <source>
        <dbReference type="ARBA" id="ARBA00023012"/>
    </source>
</evidence>
<dbReference type="CDD" id="cd17546">
    <property type="entry name" value="REC_hyHK_CKI1_RcsC-like"/>
    <property type="match status" value="2"/>
</dbReference>
<dbReference type="EMBL" id="CP072133">
    <property type="protein sequence ID" value="QTH71383.1"/>
    <property type="molecule type" value="Genomic_DNA"/>
</dbReference>
<feature type="domain" description="Histidine kinase" evidence="8">
    <location>
        <begin position="162"/>
        <end position="378"/>
    </location>
</feature>
<evidence type="ECO:0000313" key="10">
    <source>
        <dbReference type="EMBL" id="QTH71383.1"/>
    </source>
</evidence>
<dbReference type="AlphaFoldDB" id="A0A975DGF5"/>
<dbReference type="FunFam" id="3.30.565.10:FF:000010">
    <property type="entry name" value="Sensor histidine kinase RcsC"/>
    <property type="match status" value="1"/>
</dbReference>
<protein>
    <recommendedName>
        <fullName evidence="2">histidine kinase</fullName>
        <ecNumber evidence="2">2.7.13.3</ecNumber>
    </recommendedName>
</protein>
<feature type="domain" description="Response regulatory" evidence="9">
    <location>
        <begin position="539"/>
        <end position="648"/>
    </location>
</feature>
<evidence type="ECO:0000313" key="11">
    <source>
        <dbReference type="Proteomes" id="UP000664904"/>
    </source>
</evidence>
<evidence type="ECO:0000259" key="9">
    <source>
        <dbReference type="PROSITE" id="PS50110"/>
    </source>
</evidence>
<dbReference type="GO" id="GO:0009927">
    <property type="term" value="F:histidine phosphotransfer kinase activity"/>
    <property type="evidence" value="ECO:0007669"/>
    <property type="project" value="TreeGrafter"/>
</dbReference>
<evidence type="ECO:0000256" key="3">
    <source>
        <dbReference type="ARBA" id="ARBA00022553"/>
    </source>
</evidence>
<dbReference type="EC" id="2.7.13.3" evidence="2"/>
<evidence type="ECO:0000256" key="2">
    <source>
        <dbReference type="ARBA" id="ARBA00012438"/>
    </source>
</evidence>
<dbReference type="PRINTS" id="PR00344">
    <property type="entry name" value="BCTRLSENSOR"/>
</dbReference>
<dbReference type="Pfam" id="PF02518">
    <property type="entry name" value="HATPase_c"/>
    <property type="match status" value="1"/>
</dbReference>
<dbReference type="PROSITE" id="PS50109">
    <property type="entry name" value="HIS_KIN"/>
    <property type="match status" value="1"/>
</dbReference>
<evidence type="ECO:0000259" key="8">
    <source>
        <dbReference type="PROSITE" id="PS50109"/>
    </source>
</evidence>
<evidence type="ECO:0000256" key="5">
    <source>
        <dbReference type="ARBA" id="ARBA00022777"/>
    </source>
</evidence>
<dbReference type="PANTHER" id="PTHR43047:SF72">
    <property type="entry name" value="OSMOSENSING HISTIDINE PROTEIN KINASE SLN1"/>
    <property type="match status" value="1"/>
</dbReference>
<dbReference type="SUPFAM" id="SSF55874">
    <property type="entry name" value="ATPase domain of HSP90 chaperone/DNA topoisomerase II/histidine kinase"/>
    <property type="match status" value="1"/>
</dbReference>
<dbReference type="KEGG" id="pxi:J5O05_16640"/>
<keyword evidence="6" id="KW-0902">Two-component regulatory system</keyword>
<dbReference type="RefSeq" id="WP_208843024.1">
    <property type="nucleotide sequence ID" value="NZ_CP072133.1"/>
</dbReference>
<dbReference type="InterPro" id="IPR004358">
    <property type="entry name" value="Sig_transdc_His_kin-like_C"/>
</dbReference>
<dbReference type="CDD" id="cd00156">
    <property type="entry name" value="REC"/>
    <property type="match status" value="1"/>
</dbReference>
<dbReference type="Pfam" id="PF00072">
    <property type="entry name" value="Response_reg"/>
    <property type="match status" value="3"/>
</dbReference>
<keyword evidence="3 7" id="KW-0597">Phosphoprotein</keyword>
<dbReference type="InterPro" id="IPR001789">
    <property type="entry name" value="Sig_transdc_resp-reg_receiver"/>
</dbReference>
<feature type="modified residue" description="4-aspartylphosphate" evidence="7">
    <location>
        <position position="588"/>
    </location>
</feature>
<dbReference type="InterPro" id="IPR036097">
    <property type="entry name" value="HisK_dim/P_sf"/>
</dbReference>
<dbReference type="Gene3D" id="3.30.565.10">
    <property type="entry name" value="Histidine kinase-like ATPase, C-terminal domain"/>
    <property type="match status" value="1"/>
</dbReference>
<dbReference type="SMART" id="SM00388">
    <property type="entry name" value="HisKA"/>
    <property type="match status" value="1"/>
</dbReference>
<dbReference type="Pfam" id="PF00512">
    <property type="entry name" value="HisKA"/>
    <property type="match status" value="1"/>
</dbReference>
<dbReference type="InterPro" id="IPR036890">
    <property type="entry name" value="HATPase_C_sf"/>
</dbReference>
<keyword evidence="11" id="KW-1185">Reference proteome</keyword>
<dbReference type="SMART" id="SM00448">
    <property type="entry name" value="REC"/>
    <property type="match status" value="3"/>
</dbReference>
<dbReference type="Proteomes" id="UP000664904">
    <property type="component" value="Chromosome"/>
</dbReference>
<dbReference type="Gene3D" id="3.40.50.2300">
    <property type="match status" value="3"/>
</dbReference>